<dbReference type="AlphaFoldDB" id="A0A8J7LKV2"/>
<dbReference type="EMBL" id="JADCKQ010000004">
    <property type="protein sequence ID" value="MBI1493374.1"/>
    <property type="molecule type" value="Genomic_DNA"/>
</dbReference>
<accession>A0A8J7LKV2</accession>
<keyword evidence="3" id="KW-1185">Reference proteome</keyword>
<protein>
    <recommendedName>
        <fullName evidence="1">DUF6161 domain-containing protein</fullName>
    </recommendedName>
</protein>
<sequence length="89" mass="9780">MMSLILWGIRLQYRVYLSERHLALDAGEKKAFAQAFLAFREDKSVGADNEAIVLASLFRPTQDGIIRDDGASLDISAAALLAKQLGSRN</sequence>
<dbReference type="InterPro" id="IPR046159">
    <property type="entry name" value="DUF6161"/>
</dbReference>
<name>A0A8J7LKV2_9RHOB</name>
<evidence type="ECO:0000313" key="3">
    <source>
        <dbReference type="Proteomes" id="UP000640583"/>
    </source>
</evidence>
<gene>
    <name evidence="2" type="ORF">H1D41_06985</name>
</gene>
<comment type="caution">
    <text evidence="2">The sequence shown here is derived from an EMBL/GenBank/DDBJ whole genome shotgun (WGS) entry which is preliminary data.</text>
</comment>
<evidence type="ECO:0000259" key="1">
    <source>
        <dbReference type="Pfam" id="PF19658"/>
    </source>
</evidence>
<dbReference type="Proteomes" id="UP000640583">
    <property type="component" value="Unassembled WGS sequence"/>
</dbReference>
<dbReference type="Pfam" id="PF19658">
    <property type="entry name" value="DUF6161"/>
    <property type="match status" value="1"/>
</dbReference>
<feature type="domain" description="DUF6161" evidence="1">
    <location>
        <begin position="2"/>
        <end position="70"/>
    </location>
</feature>
<evidence type="ECO:0000313" key="2">
    <source>
        <dbReference type="EMBL" id="MBI1493374.1"/>
    </source>
</evidence>
<reference evidence="2" key="1">
    <citation type="submission" date="2020-10" db="EMBL/GenBank/DDBJ databases">
        <title>Paenihalocynthiibacter styelae gen. nov., sp. nov., isolated from stalked sea squirt Styela clava.</title>
        <authorList>
            <person name="Kim Y.-O."/>
            <person name="Yoon J.-H."/>
        </authorList>
    </citation>
    <scope>NUCLEOTIDE SEQUENCE</scope>
    <source>
        <strain evidence="2">MYP1-1</strain>
    </source>
</reference>
<proteinExistence type="predicted"/>
<organism evidence="2 3">
    <name type="scientific">Halocynthiibacter styelae</name>
    <dbReference type="NCBI Taxonomy" id="2761955"/>
    <lineage>
        <taxon>Bacteria</taxon>
        <taxon>Pseudomonadati</taxon>
        <taxon>Pseudomonadota</taxon>
        <taxon>Alphaproteobacteria</taxon>
        <taxon>Rhodobacterales</taxon>
        <taxon>Paracoccaceae</taxon>
        <taxon>Halocynthiibacter</taxon>
    </lineage>
</organism>